<reference evidence="1 2" key="1">
    <citation type="submission" date="2017-01" db="EMBL/GenBank/DDBJ databases">
        <authorList>
            <person name="Varghese N."/>
            <person name="Submissions S."/>
        </authorList>
    </citation>
    <scope>NUCLEOTIDE SEQUENCE [LARGE SCALE GENOMIC DNA]</scope>
    <source>
        <strain evidence="1 2">ATCC 23464</strain>
    </source>
</reference>
<evidence type="ECO:0000313" key="2">
    <source>
        <dbReference type="Proteomes" id="UP000186666"/>
    </source>
</evidence>
<gene>
    <name evidence="1" type="ORF">SAMN05421578_10433</name>
</gene>
<accession>A0ABY1JU31</accession>
<evidence type="ECO:0000313" key="1">
    <source>
        <dbReference type="EMBL" id="SIQ78336.1"/>
    </source>
</evidence>
<dbReference type="Proteomes" id="UP000186666">
    <property type="component" value="Unassembled WGS sequence"/>
</dbReference>
<keyword evidence="2" id="KW-1185">Reference proteome</keyword>
<organism evidence="1 2">
    <name type="scientific">Paenibacillus macquariensis</name>
    <dbReference type="NCBI Taxonomy" id="948756"/>
    <lineage>
        <taxon>Bacteria</taxon>
        <taxon>Bacillati</taxon>
        <taxon>Bacillota</taxon>
        <taxon>Bacilli</taxon>
        <taxon>Bacillales</taxon>
        <taxon>Paenibacillaceae</taxon>
        <taxon>Paenibacillus</taxon>
    </lineage>
</organism>
<name>A0ABY1JU31_9BACL</name>
<comment type="caution">
    <text evidence="1">The sequence shown here is derived from an EMBL/GenBank/DDBJ whole genome shotgun (WGS) entry which is preliminary data.</text>
</comment>
<dbReference type="EMBL" id="FTNK01000004">
    <property type="protein sequence ID" value="SIQ78336.1"/>
    <property type="molecule type" value="Genomic_DNA"/>
</dbReference>
<proteinExistence type="predicted"/>
<sequence length="471" mass="55087">MVGVNEGDEVPHMFMIFAIIESKSIVNRTFVTLFIEKSKVKYFIKSEVLCVNVRLKALTDSTKQKFGLDNYYLHRHTFYRKLNIFNETEYTLCMEWFPTHITEQEDEDLNPEGTAVININVNNGMYESVIFVGGKSYASGNTFKDLGKIEIVKWIENETGLIYEKQFQLILDEERDYRFQECVDGIPVSPSGNIAIKFDEEGNLTEFYKYGHYPSKEWVTEESYSLSLEDMEQLVKAQLKLIEIPAYDQEVLILAYGLEEIYVTNDRKSTIPFELIVNTRYIKIDKIMDWTSLNVQMFERTEISWIEDVTIEQVFSNEPHPDSIPLSKLEQEKSIHAVIEFLRNVYPNDSADWTLKTLHRDTGNIHAILKVHKEENRAFQRKLLIIIDAQRFQAINYMDNESLLETFHLFKAPDEITINNEEAFEQIRKRITLEPYYVFNSEQQRYILCGKIDCNYVVNASNGEAISLNDL</sequence>
<protein>
    <submittedName>
        <fullName evidence="1">Uncharacterized protein</fullName>
    </submittedName>
</protein>